<name>A0A511Z9J5_9BACL</name>
<dbReference type="RefSeq" id="WP_147058714.1">
    <property type="nucleotide sequence ID" value="NZ_BJYL01000033.1"/>
</dbReference>
<dbReference type="AlphaFoldDB" id="A0A511Z9J5"/>
<feature type="compositionally biased region" description="Basic and acidic residues" evidence="1">
    <location>
        <begin position="56"/>
        <end position="72"/>
    </location>
</feature>
<feature type="region of interest" description="Disordered" evidence="1">
    <location>
        <begin position="56"/>
        <end position="89"/>
    </location>
</feature>
<dbReference type="OrthoDB" id="9813321at2"/>
<dbReference type="Proteomes" id="UP000321901">
    <property type="component" value="Unassembled WGS sequence"/>
</dbReference>
<dbReference type="Pfam" id="PF09723">
    <property type="entry name" value="Zn_ribbon_8"/>
    <property type="match status" value="1"/>
</dbReference>
<evidence type="ECO:0000313" key="3">
    <source>
        <dbReference type="EMBL" id="GEN84130.1"/>
    </source>
</evidence>
<comment type="caution">
    <text evidence="3">The sequence shown here is derived from an EMBL/GenBank/DDBJ whole genome shotgun (WGS) entry which is preliminary data.</text>
</comment>
<evidence type="ECO:0000259" key="2">
    <source>
        <dbReference type="SMART" id="SM00834"/>
    </source>
</evidence>
<dbReference type="SMART" id="SM00834">
    <property type="entry name" value="CxxC_CXXC_SSSS"/>
    <property type="match status" value="1"/>
</dbReference>
<evidence type="ECO:0000313" key="4">
    <source>
        <dbReference type="Proteomes" id="UP000321901"/>
    </source>
</evidence>
<protein>
    <recommendedName>
        <fullName evidence="2">Putative regulatory protein FmdB zinc ribbon domain-containing protein</fullName>
    </recommendedName>
</protein>
<feature type="domain" description="Putative regulatory protein FmdB zinc ribbon" evidence="2">
    <location>
        <begin position="1"/>
        <end position="42"/>
    </location>
</feature>
<dbReference type="EMBL" id="BJYL01000033">
    <property type="protein sequence ID" value="GEN84130.1"/>
    <property type="molecule type" value="Genomic_DNA"/>
</dbReference>
<dbReference type="NCBIfam" id="TIGR02605">
    <property type="entry name" value="CxxC_CxxC_SSSS"/>
    <property type="match status" value="1"/>
</dbReference>
<reference evidence="3 4" key="1">
    <citation type="submission" date="2019-07" db="EMBL/GenBank/DDBJ databases">
        <title>Whole genome shotgun sequence of Sporosarcina luteola NBRC 105378.</title>
        <authorList>
            <person name="Hosoyama A."/>
            <person name="Uohara A."/>
            <person name="Ohji S."/>
            <person name="Ichikawa N."/>
        </authorList>
    </citation>
    <scope>NUCLEOTIDE SEQUENCE [LARGE SCALE GENOMIC DNA]</scope>
    <source>
        <strain evidence="3 4">NBRC 105378</strain>
    </source>
</reference>
<sequence length="89" mass="10198">MPSYTFRCKDCGEFTLFFKSMSGNKEMADCPDCGHVSTRVFLAPNLHSLSRELSSRIEKGMEPQRMTREELGAKQPKKKTKVNRPWQVG</sequence>
<gene>
    <name evidence="3" type="ORF">SLU01_24420</name>
</gene>
<accession>A0A511Z9J5</accession>
<organism evidence="3 4">
    <name type="scientific">Sporosarcina luteola</name>
    <dbReference type="NCBI Taxonomy" id="582850"/>
    <lineage>
        <taxon>Bacteria</taxon>
        <taxon>Bacillati</taxon>
        <taxon>Bacillota</taxon>
        <taxon>Bacilli</taxon>
        <taxon>Bacillales</taxon>
        <taxon>Caryophanaceae</taxon>
        <taxon>Sporosarcina</taxon>
    </lineage>
</organism>
<proteinExistence type="predicted"/>
<keyword evidence="4" id="KW-1185">Reference proteome</keyword>
<dbReference type="InterPro" id="IPR013429">
    <property type="entry name" value="Regulatory_FmdB_Zinc_ribbon"/>
</dbReference>
<evidence type="ECO:0000256" key="1">
    <source>
        <dbReference type="SAM" id="MobiDB-lite"/>
    </source>
</evidence>